<evidence type="ECO:0000256" key="6">
    <source>
        <dbReference type="ARBA" id="ARBA00022989"/>
    </source>
</evidence>
<dbReference type="PATRIC" id="fig|1618442.3.peg.675"/>
<comment type="function">
    <text evidence="9">Part of the Sec protein translocase complex. Interacts with the SecYEG preprotein conducting channel. SecDF uses the proton motive force (PMF) to complete protein translocation after the ATP-dependent function of SecA.</text>
</comment>
<comment type="caution">
    <text evidence="11">The sequence shown here is derived from an EMBL/GenBank/DDBJ whole genome shotgun (WGS) entry which is preliminary data.</text>
</comment>
<feature type="transmembrane region" description="Helical" evidence="9">
    <location>
        <begin position="264"/>
        <end position="291"/>
    </location>
</feature>
<sequence>MIDIIGKKWWFLIFSGIVIIPGIISLILWGVAPSIDFTGGTLLEFKFKSEKAIEVKRFSEIADKQGLQLVTVSPVGDNTYLFRLKPIDKDQKAEFQKSLSKEIAPVSEIRYETVGPTIGRETTRNAIYAVIVASIAIIIYIALSFRAIPKPYSSWKFGFSAVAALIHDVLLVLGIFSILGHFFKVEIDSLFITALLTVMGFSVHDSIVVFDRIRENLIHKAGEGFSQIVNFSLVQTLARSLSTSLTVLFTLFALLLFSGESVRWFIVALLVGITSGTYSSIFNAAPILVIWEEWSRKRKK</sequence>
<dbReference type="Proteomes" id="UP000034320">
    <property type="component" value="Unassembled WGS sequence"/>
</dbReference>
<dbReference type="EMBL" id="LCDD01000014">
    <property type="protein sequence ID" value="KKS46703.1"/>
    <property type="molecule type" value="Genomic_DNA"/>
</dbReference>
<comment type="subcellular location">
    <subcellularLocation>
        <location evidence="1 9">Cell membrane</location>
        <topology evidence="1 9">Multi-pass membrane protein</topology>
    </subcellularLocation>
</comment>
<keyword evidence="5 9" id="KW-0653">Protein transport</keyword>
<evidence type="ECO:0000256" key="7">
    <source>
        <dbReference type="ARBA" id="ARBA00023010"/>
    </source>
</evidence>
<feature type="transmembrane region" description="Helical" evidence="9">
    <location>
        <begin position="126"/>
        <end position="145"/>
    </location>
</feature>
<dbReference type="InterPro" id="IPR022813">
    <property type="entry name" value="SecD/SecF_arch_bac"/>
</dbReference>
<name>A0A0G1CAQ2_9BACT</name>
<dbReference type="NCBIfam" id="TIGR00966">
    <property type="entry name" value="transloc_SecF"/>
    <property type="match status" value="1"/>
</dbReference>
<dbReference type="HAMAP" id="MF_01464_B">
    <property type="entry name" value="SecF_B"/>
    <property type="match status" value="1"/>
</dbReference>
<dbReference type="PANTHER" id="PTHR30081">
    <property type="entry name" value="PROTEIN-EXPORT MEMBRANE PROTEIN SEC"/>
    <property type="match status" value="1"/>
</dbReference>
<accession>A0A0G1CAQ2</accession>
<feature type="domain" description="Protein export membrane protein SecD/SecF C-terminal" evidence="10">
    <location>
        <begin position="100"/>
        <end position="293"/>
    </location>
</feature>
<comment type="similarity">
    <text evidence="9">Belongs to the SecD/SecF family. SecF subfamily.</text>
</comment>
<reference evidence="11 12" key="1">
    <citation type="journal article" date="2015" name="Nature">
        <title>rRNA introns, odd ribosomes, and small enigmatic genomes across a large radiation of phyla.</title>
        <authorList>
            <person name="Brown C.T."/>
            <person name="Hug L.A."/>
            <person name="Thomas B.C."/>
            <person name="Sharon I."/>
            <person name="Castelle C.J."/>
            <person name="Singh A."/>
            <person name="Wilkins M.J."/>
            <person name="Williams K.H."/>
            <person name="Banfield J.F."/>
        </authorList>
    </citation>
    <scope>NUCLEOTIDE SEQUENCE [LARGE SCALE GENOMIC DNA]</scope>
</reference>
<keyword evidence="3 9" id="KW-1003">Cell membrane</keyword>
<keyword evidence="7 9" id="KW-0811">Translocation</keyword>
<evidence type="ECO:0000256" key="5">
    <source>
        <dbReference type="ARBA" id="ARBA00022927"/>
    </source>
</evidence>
<dbReference type="PRINTS" id="PR01755">
    <property type="entry name" value="SECFTRNLCASE"/>
</dbReference>
<proteinExistence type="inferred from homology"/>
<feature type="transmembrane region" description="Helical" evidence="9">
    <location>
        <begin position="189"/>
        <end position="210"/>
    </location>
</feature>
<dbReference type="GO" id="GO:0043952">
    <property type="term" value="P:protein transport by the Sec complex"/>
    <property type="evidence" value="ECO:0007669"/>
    <property type="project" value="UniProtKB-UniRule"/>
</dbReference>
<dbReference type="GO" id="GO:0006605">
    <property type="term" value="P:protein targeting"/>
    <property type="evidence" value="ECO:0007669"/>
    <property type="project" value="UniProtKB-UniRule"/>
</dbReference>
<keyword evidence="8 9" id="KW-0472">Membrane</keyword>
<keyword evidence="4 9" id="KW-0812">Transmembrane</keyword>
<evidence type="ECO:0000256" key="1">
    <source>
        <dbReference type="ARBA" id="ARBA00004651"/>
    </source>
</evidence>
<protein>
    <recommendedName>
        <fullName evidence="9">Protein-export membrane protein SecF</fullName>
    </recommendedName>
</protein>
<dbReference type="SUPFAM" id="SSF82866">
    <property type="entry name" value="Multidrug efflux transporter AcrB transmembrane domain"/>
    <property type="match status" value="1"/>
</dbReference>
<evidence type="ECO:0000256" key="8">
    <source>
        <dbReference type="ARBA" id="ARBA00023136"/>
    </source>
</evidence>
<feature type="transmembrane region" description="Helical" evidence="9">
    <location>
        <begin position="157"/>
        <end position="183"/>
    </location>
</feature>
<dbReference type="GO" id="GO:0015450">
    <property type="term" value="F:protein-transporting ATPase activity"/>
    <property type="evidence" value="ECO:0007669"/>
    <property type="project" value="InterPro"/>
</dbReference>
<dbReference type="InterPro" id="IPR022645">
    <property type="entry name" value="SecD/SecF_bac"/>
</dbReference>
<dbReference type="InterPro" id="IPR005665">
    <property type="entry name" value="SecF_bac"/>
</dbReference>
<dbReference type="InterPro" id="IPR048634">
    <property type="entry name" value="SecD_SecF_C"/>
</dbReference>
<dbReference type="GO" id="GO:0065002">
    <property type="term" value="P:intracellular protein transmembrane transport"/>
    <property type="evidence" value="ECO:0007669"/>
    <property type="project" value="UniProtKB-UniRule"/>
</dbReference>
<evidence type="ECO:0000256" key="3">
    <source>
        <dbReference type="ARBA" id="ARBA00022475"/>
    </source>
</evidence>
<comment type="subunit">
    <text evidence="9">Forms a complex with SecD. Part of the essential Sec protein translocation apparatus which comprises SecA, SecYEG and auxiliary proteins SecDF. Other proteins may also be involved.</text>
</comment>
<feature type="transmembrane region" description="Helical" evidence="9">
    <location>
        <begin position="9"/>
        <end position="32"/>
    </location>
</feature>
<dbReference type="Pfam" id="PF02355">
    <property type="entry name" value="SecD_SecF_C"/>
    <property type="match status" value="1"/>
</dbReference>
<dbReference type="AlphaFoldDB" id="A0A0G1CAQ2"/>
<dbReference type="GO" id="GO:0005886">
    <property type="term" value="C:plasma membrane"/>
    <property type="evidence" value="ECO:0007669"/>
    <property type="project" value="UniProtKB-SubCell"/>
</dbReference>
<evidence type="ECO:0000313" key="12">
    <source>
        <dbReference type="Proteomes" id="UP000034320"/>
    </source>
</evidence>
<keyword evidence="6 9" id="KW-1133">Transmembrane helix</keyword>
<evidence type="ECO:0000256" key="4">
    <source>
        <dbReference type="ARBA" id="ARBA00022692"/>
    </source>
</evidence>
<dbReference type="Gene3D" id="1.20.1640.10">
    <property type="entry name" value="Multidrug efflux transporter AcrB transmembrane domain"/>
    <property type="match status" value="1"/>
</dbReference>
<evidence type="ECO:0000259" key="10">
    <source>
        <dbReference type="Pfam" id="PF02355"/>
    </source>
</evidence>
<dbReference type="PANTHER" id="PTHR30081:SF8">
    <property type="entry name" value="PROTEIN TRANSLOCASE SUBUNIT SECF"/>
    <property type="match status" value="1"/>
</dbReference>
<gene>
    <name evidence="9" type="primary">secF</name>
    <name evidence="11" type="ORF">UV09_C0014G0023</name>
</gene>
<feature type="transmembrane region" description="Helical" evidence="9">
    <location>
        <begin position="237"/>
        <end position="258"/>
    </location>
</feature>
<organism evidence="11 12">
    <name type="scientific">Candidatus Gottesmanbacteria bacterium GW2011_GWA2_42_18</name>
    <dbReference type="NCBI Taxonomy" id="1618442"/>
    <lineage>
        <taxon>Bacteria</taxon>
        <taxon>Candidatus Gottesmaniibacteriota</taxon>
    </lineage>
</organism>
<evidence type="ECO:0000256" key="2">
    <source>
        <dbReference type="ARBA" id="ARBA00022448"/>
    </source>
</evidence>
<keyword evidence="2 9" id="KW-0813">Transport</keyword>
<evidence type="ECO:0000256" key="9">
    <source>
        <dbReference type="HAMAP-Rule" id="MF_01464"/>
    </source>
</evidence>
<evidence type="ECO:0000313" key="11">
    <source>
        <dbReference type="EMBL" id="KKS46703.1"/>
    </source>
</evidence>